<dbReference type="PROSITE" id="PS00135">
    <property type="entry name" value="TRYPSIN_SER"/>
    <property type="match status" value="1"/>
</dbReference>
<dbReference type="Pfam" id="PF00089">
    <property type="entry name" value="Trypsin"/>
    <property type="match status" value="1"/>
</dbReference>
<evidence type="ECO:0000256" key="2">
    <source>
        <dbReference type="ARBA" id="ARBA00023157"/>
    </source>
</evidence>
<dbReference type="SUPFAM" id="SSF50494">
    <property type="entry name" value="Trypsin-like serine proteases"/>
    <property type="match status" value="1"/>
</dbReference>
<dbReference type="InterPro" id="IPR043504">
    <property type="entry name" value="Peptidase_S1_PA_chymotrypsin"/>
</dbReference>
<organism evidence="5 6">
    <name type="scientific">Amycolatopsis minnesotensis</name>
    <dbReference type="NCBI Taxonomy" id="337894"/>
    <lineage>
        <taxon>Bacteria</taxon>
        <taxon>Bacillati</taxon>
        <taxon>Actinomycetota</taxon>
        <taxon>Actinomycetes</taxon>
        <taxon>Pseudonocardiales</taxon>
        <taxon>Pseudonocardiaceae</taxon>
        <taxon>Amycolatopsis</taxon>
    </lineage>
</organism>
<keyword evidence="3" id="KW-0720">Serine protease</keyword>
<sequence length="262" mass="26364">MSTGGSRRRFAGVAVIVVALALVTPVPALAIVGGEEVPVGSYPSAVYLSNGSELPMCGGVLVGPGAVLTAAHCTFDTAQAELRVVAHRQHPAGRDGATRSVARIWRHPAYHPYDGGPSSGNNDIAVLTLDRALPYPAAKLAGDADRDHYRPGAMATVLGWGRLADGGARSDTLRGAAIPVTDDRSCAATYPSFKPGLVVCAGDPRGGKDACLGDSGGPLVAGNVVIGIVAAGIGCGQPGTPGSYTRVSGYLADITAHSGSDA</sequence>
<dbReference type="PROSITE" id="PS50240">
    <property type="entry name" value="TRYPSIN_DOM"/>
    <property type="match status" value="1"/>
</dbReference>
<evidence type="ECO:0000256" key="3">
    <source>
        <dbReference type="RuleBase" id="RU363034"/>
    </source>
</evidence>
<accession>A0ABP5E416</accession>
<feature type="domain" description="Peptidase S1" evidence="4">
    <location>
        <begin position="31"/>
        <end position="259"/>
    </location>
</feature>
<dbReference type="PROSITE" id="PS00134">
    <property type="entry name" value="TRYPSIN_HIS"/>
    <property type="match status" value="1"/>
</dbReference>
<comment type="caution">
    <text evidence="5">The sequence shown here is derived from an EMBL/GenBank/DDBJ whole genome shotgun (WGS) entry which is preliminary data.</text>
</comment>
<reference evidence="6" key="1">
    <citation type="journal article" date="2019" name="Int. J. Syst. Evol. Microbiol.">
        <title>The Global Catalogue of Microorganisms (GCM) 10K type strain sequencing project: providing services to taxonomists for standard genome sequencing and annotation.</title>
        <authorList>
            <consortium name="The Broad Institute Genomics Platform"/>
            <consortium name="The Broad Institute Genome Sequencing Center for Infectious Disease"/>
            <person name="Wu L."/>
            <person name="Ma J."/>
        </authorList>
    </citation>
    <scope>NUCLEOTIDE SEQUENCE [LARGE SCALE GENOMIC DNA]</scope>
    <source>
        <strain evidence="6">JCM 14545</strain>
    </source>
</reference>
<dbReference type="GO" id="GO:0008233">
    <property type="term" value="F:peptidase activity"/>
    <property type="evidence" value="ECO:0007669"/>
    <property type="project" value="UniProtKB-KW"/>
</dbReference>
<protein>
    <submittedName>
        <fullName evidence="5">Serine protease</fullName>
    </submittedName>
</protein>
<name>A0ABP5E416_9PSEU</name>
<dbReference type="PANTHER" id="PTHR24276">
    <property type="entry name" value="POLYSERASE-RELATED"/>
    <property type="match status" value="1"/>
</dbReference>
<keyword evidence="3 5" id="KW-0645">Protease</keyword>
<dbReference type="Gene3D" id="2.40.10.10">
    <property type="entry name" value="Trypsin-like serine proteases"/>
    <property type="match status" value="1"/>
</dbReference>
<keyword evidence="3" id="KW-0378">Hydrolase</keyword>
<gene>
    <name evidence="5" type="ORF">GCM10009754_82340</name>
</gene>
<dbReference type="InterPro" id="IPR050430">
    <property type="entry name" value="Peptidase_S1"/>
</dbReference>
<proteinExistence type="inferred from homology"/>
<dbReference type="CDD" id="cd00190">
    <property type="entry name" value="Tryp_SPc"/>
    <property type="match status" value="1"/>
</dbReference>
<evidence type="ECO:0000313" key="6">
    <source>
        <dbReference type="Proteomes" id="UP001501116"/>
    </source>
</evidence>
<dbReference type="InterPro" id="IPR009003">
    <property type="entry name" value="Peptidase_S1_PA"/>
</dbReference>
<evidence type="ECO:0000259" key="4">
    <source>
        <dbReference type="PROSITE" id="PS50240"/>
    </source>
</evidence>
<dbReference type="PRINTS" id="PR00722">
    <property type="entry name" value="CHYMOTRYPSIN"/>
</dbReference>
<dbReference type="EMBL" id="BAAANN010000059">
    <property type="protein sequence ID" value="GAA1991329.1"/>
    <property type="molecule type" value="Genomic_DNA"/>
</dbReference>
<dbReference type="InterPro" id="IPR018114">
    <property type="entry name" value="TRYPSIN_HIS"/>
</dbReference>
<dbReference type="InterPro" id="IPR001254">
    <property type="entry name" value="Trypsin_dom"/>
</dbReference>
<evidence type="ECO:0000256" key="1">
    <source>
        <dbReference type="ARBA" id="ARBA00007664"/>
    </source>
</evidence>
<evidence type="ECO:0000313" key="5">
    <source>
        <dbReference type="EMBL" id="GAA1991329.1"/>
    </source>
</evidence>
<dbReference type="InterPro" id="IPR033116">
    <property type="entry name" value="TRYPSIN_SER"/>
</dbReference>
<comment type="similarity">
    <text evidence="1">Belongs to the peptidase S1 family.</text>
</comment>
<dbReference type="RefSeq" id="WP_344431271.1">
    <property type="nucleotide sequence ID" value="NZ_BAAANN010000059.1"/>
</dbReference>
<keyword evidence="2" id="KW-1015">Disulfide bond</keyword>
<dbReference type="GO" id="GO:0006508">
    <property type="term" value="P:proteolysis"/>
    <property type="evidence" value="ECO:0007669"/>
    <property type="project" value="UniProtKB-KW"/>
</dbReference>
<dbReference type="Proteomes" id="UP001501116">
    <property type="component" value="Unassembled WGS sequence"/>
</dbReference>
<dbReference type="SMART" id="SM00020">
    <property type="entry name" value="Tryp_SPc"/>
    <property type="match status" value="1"/>
</dbReference>
<dbReference type="PANTHER" id="PTHR24276:SF98">
    <property type="entry name" value="FI18310P1-RELATED"/>
    <property type="match status" value="1"/>
</dbReference>
<dbReference type="InterPro" id="IPR001314">
    <property type="entry name" value="Peptidase_S1A"/>
</dbReference>
<keyword evidence="6" id="KW-1185">Reference proteome</keyword>